<protein>
    <recommendedName>
        <fullName evidence="4">DUF3718 domain-containing protein</fullName>
    </recommendedName>
</protein>
<evidence type="ECO:0000313" key="3">
    <source>
        <dbReference type="Proteomes" id="UP000063991"/>
    </source>
</evidence>
<dbReference type="AlphaFoldDB" id="A0A126PWP0"/>
<gene>
    <name evidence="2" type="ORF">AVL55_04080</name>
</gene>
<accession>A0A126PWP0</accession>
<feature type="chain" id="PRO_5007272394" description="DUF3718 domain-containing protein" evidence="1">
    <location>
        <begin position="24"/>
        <end position="107"/>
    </location>
</feature>
<dbReference type="EMBL" id="CP014323">
    <property type="protein sequence ID" value="AMJ97411.1"/>
    <property type="molecule type" value="Genomic_DNA"/>
</dbReference>
<dbReference type="Pfam" id="PF12514">
    <property type="entry name" value="DUF3718"/>
    <property type="match status" value="1"/>
</dbReference>
<sequence length="107" mass="11567">MKSRITAIAIVALTSMFTGSALASVEFKPTDDSVTSNLCVAAATGNKWKLHEQIKESALDKKYVAQDMTCNGLSVAAFVDQYGKNGESIKKYLNIQQQQIASVVHAK</sequence>
<keyword evidence="1" id="KW-0732">Signal</keyword>
<evidence type="ECO:0008006" key="4">
    <source>
        <dbReference type="Google" id="ProtNLM"/>
    </source>
</evidence>
<evidence type="ECO:0000313" key="2">
    <source>
        <dbReference type="EMBL" id="AMJ97411.1"/>
    </source>
</evidence>
<name>A0A126PWP0_ALTMA</name>
<proteinExistence type="predicted"/>
<dbReference type="Proteomes" id="UP000063991">
    <property type="component" value="Chromosome"/>
</dbReference>
<reference evidence="2 3" key="1">
    <citation type="submission" date="2015-12" db="EMBL/GenBank/DDBJ databases">
        <authorList>
            <person name="Shamseldin A."/>
            <person name="Moawad H."/>
            <person name="Abd El-Rahim W.M."/>
            <person name="Sadowsky M.J."/>
        </authorList>
    </citation>
    <scope>NUCLEOTIDE SEQUENCE [LARGE SCALE GENOMIC DNA]</scope>
    <source>
        <strain evidence="2 3">D7</strain>
    </source>
</reference>
<organism evidence="2 3">
    <name type="scientific">Alteromonas macleodii</name>
    <name type="common">Pseudoalteromonas macleodii</name>
    <dbReference type="NCBI Taxonomy" id="28108"/>
    <lineage>
        <taxon>Bacteria</taxon>
        <taxon>Pseudomonadati</taxon>
        <taxon>Pseudomonadota</taxon>
        <taxon>Gammaproteobacteria</taxon>
        <taxon>Alteromonadales</taxon>
        <taxon>Alteromonadaceae</taxon>
        <taxon>Alteromonas/Salinimonas group</taxon>
        <taxon>Alteromonas</taxon>
    </lineage>
</organism>
<evidence type="ECO:0000256" key="1">
    <source>
        <dbReference type="SAM" id="SignalP"/>
    </source>
</evidence>
<feature type="signal peptide" evidence="1">
    <location>
        <begin position="1"/>
        <end position="23"/>
    </location>
</feature>
<dbReference type="OrthoDB" id="6332843at2"/>
<dbReference type="RefSeq" id="WP_061094332.1">
    <property type="nucleotide sequence ID" value="NZ_CP014323.1"/>
</dbReference>
<dbReference type="InterPro" id="IPR022193">
    <property type="entry name" value="DUF3718"/>
</dbReference>